<dbReference type="Gene3D" id="3.30.565.10">
    <property type="entry name" value="Histidine kinase-like ATPase, C-terminal domain"/>
    <property type="match status" value="1"/>
</dbReference>
<keyword evidence="4" id="KW-0808">Transferase</keyword>
<evidence type="ECO:0000256" key="1">
    <source>
        <dbReference type="ARBA" id="ARBA00000085"/>
    </source>
</evidence>
<evidence type="ECO:0000256" key="3">
    <source>
        <dbReference type="ARBA" id="ARBA00022553"/>
    </source>
</evidence>
<keyword evidence="3" id="KW-0597">Phosphoprotein</keyword>
<dbReference type="InterPro" id="IPR003594">
    <property type="entry name" value="HATPase_dom"/>
</dbReference>
<dbReference type="PANTHER" id="PTHR43065:SF10">
    <property type="entry name" value="PEROXIDE STRESS-ACTIVATED HISTIDINE KINASE MAK3"/>
    <property type="match status" value="1"/>
</dbReference>
<evidence type="ECO:0000313" key="10">
    <source>
        <dbReference type="EMBL" id="MBM7657904.1"/>
    </source>
</evidence>
<dbReference type="EC" id="2.7.13.3" evidence="2"/>
<evidence type="ECO:0000256" key="8">
    <source>
        <dbReference type="ARBA" id="ARBA00023012"/>
    </source>
</evidence>
<evidence type="ECO:0000259" key="9">
    <source>
        <dbReference type="PROSITE" id="PS50109"/>
    </source>
</evidence>
<protein>
    <recommendedName>
        <fullName evidence="2">histidine kinase</fullName>
        <ecNumber evidence="2">2.7.13.3</ecNumber>
    </recommendedName>
</protein>
<evidence type="ECO:0000256" key="5">
    <source>
        <dbReference type="ARBA" id="ARBA00022741"/>
    </source>
</evidence>
<evidence type="ECO:0000256" key="7">
    <source>
        <dbReference type="ARBA" id="ARBA00022840"/>
    </source>
</evidence>
<dbReference type="SUPFAM" id="SSF55874">
    <property type="entry name" value="ATPase domain of HSP90 chaperone/DNA topoisomerase II/histidine kinase"/>
    <property type="match status" value="1"/>
</dbReference>
<keyword evidence="7" id="KW-0067">ATP-binding</keyword>
<dbReference type="InterPro" id="IPR003661">
    <property type="entry name" value="HisK_dim/P_dom"/>
</dbReference>
<feature type="domain" description="Histidine kinase" evidence="9">
    <location>
        <begin position="150"/>
        <end position="354"/>
    </location>
</feature>
<dbReference type="PROSITE" id="PS50109">
    <property type="entry name" value="HIS_KIN"/>
    <property type="match status" value="1"/>
</dbReference>
<comment type="catalytic activity">
    <reaction evidence="1">
        <text>ATP + protein L-histidine = ADP + protein N-phospho-L-histidine.</text>
        <dbReference type="EC" id="2.7.13.3"/>
    </reaction>
</comment>
<sequence>MISSERLEKELIEEIQGSAPSGIDQEAMLVVHGDKIIYGNSAACRLLTGDESRSISGMFLSLFLQPGDLSVLLEEMACQLRKPGKQLPLHLQIAVDHQFCLPICLRVDLLNLSGQVYFLLTLRRQEKEMQFPKGKKGNNHLAMLGQLAAQILHEVRNPLASIKGFIQLMEHQTVPNQDYLKLVSDEINYMEGLTNDILSFARLDNSSFSTLDLQKIAQESLFLFSNLADGKRIKLELSSDKATHEVKGSSVQLKQVFNNLIKNAIEATPEKGRITLTLRSLGNMQQVRIKDSGTGIPENVLANLGRPFFTTKSRGTGLGLAISYQIIQAHHGRMTVQSSPNQGTVFTLNFPSAWIEKGADPFF</sequence>
<dbReference type="EMBL" id="JAFBEV010000009">
    <property type="protein sequence ID" value="MBM7657904.1"/>
    <property type="molecule type" value="Genomic_DNA"/>
</dbReference>
<dbReference type="PRINTS" id="PR00344">
    <property type="entry name" value="BCTRLSENSOR"/>
</dbReference>
<dbReference type="SUPFAM" id="SSF47384">
    <property type="entry name" value="Homodimeric domain of signal transducing histidine kinase"/>
    <property type="match status" value="1"/>
</dbReference>
<keyword evidence="5" id="KW-0547">Nucleotide-binding</keyword>
<dbReference type="PANTHER" id="PTHR43065">
    <property type="entry name" value="SENSOR HISTIDINE KINASE"/>
    <property type="match status" value="1"/>
</dbReference>
<evidence type="ECO:0000256" key="2">
    <source>
        <dbReference type="ARBA" id="ARBA00012438"/>
    </source>
</evidence>
<evidence type="ECO:0000256" key="4">
    <source>
        <dbReference type="ARBA" id="ARBA00022679"/>
    </source>
</evidence>
<dbReference type="SMART" id="SM00388">
    <property type="entry name" value="HisKA"/>
    <property type="match status" value="1"/>
</dbReference>
<dbReference type="InterPro" id="IPR004358">
    <property type="entry name" value="Sig_transdc_His_kin-like_C"/>
</dbReference>
<dbReference type="GO" id="GO:0016301">
    <property type="term" value="F:kinase activity"/>
    <property type="evidence" value="ECO:0007669"/>
    <property type="project" value="UniProtKB-KW"/>
</dbReference>
<dbReference type="Proteomes" id="UP000823201">
    <property type="component" value="Unassembled WGS sequence"/>
</dbReference>
<dbReference type="Pfam" id="PF00512">
    <property type="entry name" value="HisKA"/>
    <property type="match status" value="1"/>
</dbReference>
<dbReference type="Gene3D" id="1.10.287.130">
    <property type="match status" value="1"/>
</dbReference>
<organism evidence="10 11">
    <name type="scientific">Sporolactobacillus spathodeae</name>
    <dbReference type="NCBI Taxonomy" id="1465502"/>
    <lineage>
        <taxon>Bacteria</taxon>
        <taxon>Bacillati</taxon>
        <taxon>Bacillota</taxon>
        <taxon>Bacilli</taxon>
        <taxon>Bacillales</taxon>
        <taxon>Sporolactobacillaceae</taxon>
        <taxon>Sporolactobacillus</taxon>
    </lineage>
</organism>
<dbReference type="InterPro" id="IPR005467">
    <property type="entry name" value="His_kinase_dom"/>
</dbReference>
<dbReference type="Pfam" id="PF02518">
    <property type="entry name" value="HATPase_c"/>
    <property type="match status" value="1"/>
</dbReference>
<keyword evidence="8" id="KW-0902">Two-component regulatory system</keyword>
<name>A0ABS2Q7Y5_9BACL</name>
<dbReference type="RefSeq" id="WP_205006227.1">
    <property type="nucleotide sequence ID" value="NZ_CBCRXA010000009.1"/>
</dbReference>
<dbReference type="CDD" id="cd00082">
    <property type="entry name" value="HisKA"/>
    <property type="match status" value="1"/>
</dbReference>
<gene>
    <name evidence="10" type="ORF">JOC27_001354</name>
</gene>
<dbReference type="InterPro" id="IPR036890">
    <property type="entry name" value="HATPase_C_sf"/>
</dbReference>
<evidence type="ECO:0000256" key="6">
    <source>
        <dbReference type="ARBA" id="ARBA00022777"/>
    </source>
</evidence>
<proteinExistence type="predicted"/>
<reference evidence="10 11" key="1">
    <citation type="submission" date="2021-01" db="EMBL/GenBank/DDBJ databases">
        <title>Genomic Encyclopedia of Type Strains, Phase IV (KMG-IV): sequencing the most valuable type-strain genomes for metagenomic binning, comparative biology and taxonomic classification.</title>
        <authorList>
            <person name="Goeker M."/>
        </authorList>
    </citation>
    <scope>NUCLEOTIDE SEQUENCE [LARGE SCALE GENOMIC DNA]</scope>
    <source>
        <strain evidence="10 11">DSM 100968</strain>
    </source>
</reference>
<dbReference type="SMART" id="SM00387">
    <property type="entry name" value="HATPase_c"/>
    <property type="match status" value="1"/>
</dbReference>
<evidence type="ECO:0000313" key="11">
    <source>
        <dbReference type="Proteomes" id="UP000823201"/>
    </source>
</evidence>
<dbReference type="CDD" id="cd00075">
    <property type="entry name" value="HATPase"/>
    <property type="match status" value="1"/>
</dbReference>
<keyword evidence="6 10" id="KW-0418">Kinase</keyword>
<keyword evidence="11" id="KW-1185">Reference proteome</keyword>
<dbReference type="InterPro" id="IPR036097">
    <property type="entry name" value="HisK_dim/P_sf"/>
</dbReference>
<accession>A0ABS2Q7Y5</accession>
<comment type="caution">
    <text evidence="10">The sequence shown here is derived from an EMBL/GenBank/DDBJ whole genome shotgun (WGS) entry which is preliminary data.</text>
</comment>